<evidence type="ECO:0000256" key="1">
    <source>
        <dbReference type="SAM" id="MobiDB-lite"/>
    </source>
</evidence>
<dbReference type="EMBL" id="JAGTJR010000042">
    <property type="protein sequence ID" value="KAH7031960.1"/>
    <property type="molecule type" value="Genomic_DNA"/>
</dbReference>
<feature type="compositionally biased region" description="Basic residues" evidence="1">
    <location>
        <begin position="1"/>
        <end position="14"/>
    </location>
</feature>
<evidence type="ECO:0000313" key="2">
    <source>
        <dbReference type="EMBL" id="KAH7031960.1"/>
    </source>
</evidence>
<protein>
    <recommendedName>
        <fullName evidence="4">Nnf1</fullName>
    </recommendedName>
</protein>
<reference evidence="2 3" key="1">
    <citation type="journal article" date="2021" name="Nat. Commun.">
        <title>Genetic determinants of endophytism in the Arabidopsis root mycobiome.</title>
        <authorList>
            <person name="Mesny F."/>
            <person name="Miyauchi S."/>
            <person name="Thiergart T."/>
            <person name="Pickel B."/>
            <person name="Atanasova L."/>
            <person name="Karlsson M."/>
            <person name="Huettel B."/>
            <person name="Barry K.W."/>
            <person name="Haridas S."/>
            <person name="Chen C."/>
            <person name="Bauer D."/>
            <person name="Andreopoulos W."/>
            <person name="Pangilinan J."/>
            <person name="LaButti K."/>
            <person name="Riley R."/>
            <person name="Lipzen A."/>
            <person name="Clum A."/>
            <person name="Drula E."/>
            <person name="Henrissat B."/>
            <person name="Kohler A."/>
            <person name="Grigoriev I.V."/>
            <person name="Martin F.M."/>
            <person name="Hacquard S."/>
        </authorList>
    </citation>
    <scope>NUCLEOTIDE SEQUENCE [LARGE SCALE GENOMIC DNA]</scope>
    <source>
        <strain evidence="2 3">MPI-SDFR-AT-0080</strain>
    </source>
</reference>
<gene>
    <name evidence="2" type="ORF">B0J12DRAFT_681203</name>
</gene>
<name>A0ABQ8FWX1_9PEZI</name>
<accession>A0ABQ8FWX1</accession>
<evidence type="ECO:0000313" key="3">
    <source>
        <dbReference type="Proteomes" id="UP000774617"/>
    </source>
</evidence>
<feature type="compositionally biased region" description="Polar residues" evidence="1">
    <location>
        <begin position="40"/>
        <end position="50"/>
    </location>
</feature>
<dbReference type="Proteomes" id="UP000774617">
    <property type="component" value="Unassembled WGS sequence"/>
</dbReference>
<feature type="region of interest" description="Disordered" evidence="1">
    <location>
        <begin position="1"/>
        <end position="50"/>
    </location>
</feature>
<sequence length="222" mass="24782">MHTTHRQRSGKARSQRAPLFTKKEKRPSACFKPPAIPPQTEKTGNNPPLRTSSSQLIEPLCYAVQSIRAVLRGEQISSPHALLPAAYLLHTAAALPTAYLEAFDRALRAVAGRNPAQNVHGLEAELAAVKEVIRQVTTTRAAVWSRWCEEEGRYALMEEVRTALEVVTEPPRGAAEKVGRVLGLLEEMMERQWNEVARLTRTSIEAREELRRDLETLAKSVC</sequence>
<comment type="caution">
    <text evidence="2">The sequence shown here is derived from an EMBL/GenBank/DDBJ whole genome shotgun (WGS) entry which is preliminary data.</text>
</comment>
<organism evidence="2 3">
    <name type="scientific">Macrophomina phaseolina</name>
    <dbReference type="NCBI Taxonomy" id="35725"/>
    <lineage>
        <taxon>Eukaryota</taxon>
        <taxon>Fungi</taxon>
        <taxon>Dikarya</taxon>
        <taxon>Ascomycota</taxon>
        <taxon>Pezizomycotina</taxon>
        <taxon>Dothideomycetes</taxon>
        <taxon>Dothideomycetes incertae sedis</taxon>
        <taxon>Botryosphaeriales</taxon>
        <taxon>Botryosphaeriaceae</taxon>
        <taxon>Macrophomina</taxon>
    </lineage>
</organism>
<proteinExistence type="predicted"/>
<keyword evidence="3" id="KW-1185">Reference proteome</keyword>
<evidence type="ECO:0008006" key="4">
    <source>
        <dbReference type="Google" id="ProtNLM"/>
    </source>
</evidence>